<evidence type="ECO:0000313" key="1">
    <source>
        <dbReference type="Proteomes" id="UP000887576"/>
    </source>
</evidence>
<reference evidence="2" key="1">
    <citation type="submission" date="2022-11" db="UniProtKB">
        <authorList>
            <consortium name="WormBaseParasite"/>
        </authorList>
    </citation>
    <scope>IDENTIFICATION</scope>
</reference>
<sequence length="439" mass="50695">MMMSNSSFFNTRKRFLEECSPNLNLPFKKLYTSPADYLEAISDDDYQQTRSSYSSDRFVSGCSSSGEEMTRFEYISDDGMKQVQTSSEKSVNSESEEDVEMDESDLSESFCSTSSSGWTEREEDGYASDFFFAVDTASESEDEPMTKYVAVTVLDKTTEMVRVRFPFTSIRIKVSDFMCLGEGDFIPPSVVDFYLNHLVSNIIDEEKYRVHVFGAMFWHRLRLNIFKADQHLDRQDRLHSQFKCLRNYMSHIGLFENDFAIFPINELDHWSLGIVCNLESVIPEDYIIEGLTDDGQPLPRHKPCILMLDPFGSENEDNRANLTKYGTIIRDLLEYQYSMLIAKGDDCHGKFTQDSFPIVFPKNLPHQVNFCDSGIYVLEYATNFLSNPPSLETLASESFDFKQTYPKFTTKKKRSDIQGIIMSLCKDKDKWRKILDGHY</sequence>
<protein>
    <submittedName>
        <fullName evidence="2">Ubiquitin-like protease family profile domain-containing protein</fullName>
    </submittedName>
</protein>
<organism evidence="1 2">
    <name type="scientific">Panagrolaimus sp. JU765</name>
    <dbReference type="NCBI Taxonomy" id="591449"/>
    <lineage>
        <taxon>Eukaryota</taxon>
        <taxon>Metazoa</taxon>
        <taxon>Ecdysozoa</taxon>
        <taxon>Nematoda</taxon>
        <taxon>Chromadorea</taxon>
        <taxon>Rhabditida</taxon>
        <taxon>Tylenchina</taxon>
        <taxon>Panagrolaimomorpha</taxon>
        <taxon>Panagrolaimoidea</taxon>
        <taxon>Panagrolaimidae</taxon>
        <taxon>Panagrolaimus</taxon>
    </lineage>
</organism>
<dbReference type="WBParaSite" id="JU765_v2.g20158.t1">
    <property type="protein sequence ID" value="JU765_v2.g20158.t1"/>
    <property type="gene ID" value="JU765_v2.g20158"/>
</dbReference>
<dbReference type="Proteomes" id="UP000887576">
    <property type="component" value="Unplaced"/>
</dbReference>
<name>A0AC34QX62_9BILA</name>
<proteinExistence type="predicted"/>
<accession>A0AC34QX62</accession>
<evidence type="ECO:0000313" key="2">
    <source>
        <dbReference type="WBParaSite" id="JU765_v2.g20158.t1"/>
    </source>
</evidence>